<dbReference type="PANTHER" id="PTHR14344:SF3">
    <property type="entry name" value="WD REPEAT-CONTAINING PROTEIN 6"/>
    <property type="match status" value="1"/>
</dbReference>
<dbReference type="Pfam" id="PF00400">
    <property type="entry name" value="WD40"/>
    <property type="match status" value="1"/>
</dbReference>
<dbReference type="Gene3D" id="2.130.10.10">
    <property type="entry name" value="YVTN repeat-like/Quinoprotein amine dehydrogenase"/>
    <property type="match status" value="2"/>
</dbReference>
<accession>N1Q289</accession>
<dbReference type="GO" id="GO:0030488">
    <property type="term" value="P:tRNA methylation"/>
    <property type="evidence" value="ECO:0007669"/>
    <property type="project" value="TreeGrafter"/>
</dbReference>
<evidence type="ECO:0000256" key="4">
    <source>
        <dbReference type="ARBA" id="ARBA00022694"/>
    </source>
</evidence>
<dbReference type="InterPro" id="IPR015943">
    <property type="entry name" value="WD40/YVTN_repeat-like_dom_sf"/>
</dbReference>
<dbReference type="InterPro" id="IPR001680">
    <property type="entry name" value="WD40_rpt"/>
</dbReference>
<keyword evidence="8" id="KW-1185">Reference proteome</keyword>
<proteinExistence type="inferred from homology"/>
<organism evidence="7 8">
    <name type="scientific">Dothistroma septosporum (strain NZE10 / CBS 128990)</name>
    <name type="common">Red band needle blight fungus</name>
    <name type="synonym">Mycosphaerella pini</name>
    <dbReference type="NCBI Taxonomy" id="675120"/>
    <lineage>
        <taxon>Eukaryota</taxon>
        <taxon>Fungi</taxon>
        <taxon>Dikarya</taxon>
        <taxon>Ascomycota</taxon>
        <taxon>Pezizomycotina</taxon>
        <taxon>Dothideomycetes</taxon>
        <taxon>Dothideomycetidae</taxon>
        <taxon>Mycosphaerellales</taxon>
        <taxon>Mycosphaerellaceae</taxon>
        <taxon>Dothistroma</taxon>
    </lineage>
</organism>
<gene>
    <name evidence="7" type="ORF">DOTSEDRAFT_39901</name>
</gene>
<dbReference type="STRING" id="675120.N1Q289"/>
<dbReference type="GO" id="GO:0005737">
    <property type="term" value="C:cytoplasm"/>
    <property type="evidence" value="ECO:0007669"/>
    <property type="project" value="UniProtKB-SubCell"/>
</dbReference>
<reference evidence="7 8" key="2">
    <citation type="journal article" date="2012" name="PLoS Pathog.">
        <title>Diverse lifestyles and strategies of plant pathogenesis encoded in the genomes of eighteen Dothideomycetes fungi.</title>
        <authorList>
            <person name="Ohm R.A."/>
            <person name="Feau N."/>
            <person name="Henrissat B."/>
            <person name="Schoch C.L."/>
            <person name="Horwitz B.A."/>
            <person name="Barry K.W."/>
            <person name="Condon B.J."/>
            <person name="Copeland A.C."/>
            <person name="Dhillon B."/>
            <person name="Glaser F."/>
            <person name="Hesse C.N."/>
            <person name="Kosti I."/>
            <person name="LaButti K."/>
            <person name="Lindquist E.A."/>
            <person name="Lucas S."/>
            <person name="Salamov A.A."/>
            <person name="Bradshaw R.E."/>
            <person name="Ciuffetti L."/>
            <person name="Hamelin R.C."/>
            <person name="Kema G.H.J."/>
            <person name="Lawrence C."/>
            <person name="Scott J.A."/>
            <person name="Spatafora J.W."/>
            <person name="Turgeon B.G."/>
            <person name="de Wit P.J.G.M."/>
            <person name="Zhong S."/>
            <person name="Goodwin S.B."/>
            <person name="Grigoriev I.V."/>
        </authorList>
    </citation>
    <scope>NUCLEOTIDE SEQUENCE [LARGE SCALE GENOMIC DNA]</scope>
    <source>
        <strain evidence="8">NZE10 / CBS 128990</strain>
    </source>
</reference>
<evidence type="ECO:0000256" key="6">
    <source>
        <dbReference type="ARBA" id="ARBA00038255"/>
    </source>
</evidence>
<dbReference type="SMART" id="SM00320">
    <property type="entry name" value="WD40"/>
    <property type="match status" value="5"/>
</dbReference>
<evidence type="ECO:0000313" key="8">
    <source>
        <dbReference type="Proteomes" id="UP000016933"/>
    </source>
</evidence>
<evidence type="ECO:0000256" key="3">
    <source>
        <dbReference type="ARBA" id="ARBA00022574"/>
    </source>
</evidence>
<keyword evidence="3" id="KW-0853">WD repeat</keyword>
<evidence type="ECO:0000256" key="5">
    <source>
        <dbReference type="ARBA" id="ARBA00022737"/>
    </source>
</evidence>
<dbReference type="eggNOG" id="KOG0974">
    <property type="taxonomic scope" value="Eukaryota"/>
</dbReference>
<dbReference type="EMBL" id="KB446535">
    <property type="protein sequence ID" value="EME48579.1"/>
    <property type="molecule type" value="Genomic_DNA"/>
</dbReference>
<dbReference type="InterPro" id="IPR036322">
    <property type="entry name" value="WD40_repeat_dom_sf"/>
</dbReference>
<dbReference type="AlphaFoldDB" id="N1Q289"/>
<keyword evidence="5" id="KW-0677">Repeat</keyword>
<evidence type="ECO:0000313" key="7">
    <source>
        <dbReference type="EMBL" id="EME48579.1"/>
    </source>
</evidence>
<sequence>MGHISRIWHVRFAHHPAQGEVYILSFGEDARCICWILEATSLEQAGVPYRLTQLDAKRLHNGKNIWSLAVDDGIQVATGGADGALAWLHFAGAKSLQFQRGQLSHPRQALVTGGDFRSYAFVGQKGLIATTDQGQPFRLILDGGCCQASTVSDSLAELRGYSIITGARGVAFVAGAKGTIYSYVENTNYLQPLLTTGRKVAGLFLSDPCTDTTGDPSRPLDLLITNVKSGVAVCCNVVLAQATGSVTKGDDRRLCLPDGFVVTSFASRRSSGEITMVLGSRNGSIAVYTISSHHVEQPLSPTTVSIAVHGQETVTQLVIFSREEEIADNNICLFSTGRDGTFAAHKLHLSSTRTTFSTKHQLQLPFGPNIEGLDVNDHGDIRVWGFRSRQFVVFDIAAQQEIMSVECGGVHRNWAFQSHNGGGKFVWTKASKLYFTTQELIPHKTANSGGHGREMKCVAVSPVVSGLFATGAEDTDIKVNRYESGSFRCLHTLQKHVTGVQHLQWSADGRYLFSSGGFEEFLVWRITTNMPHLGIGVTCESRHPKSGTSDLRILSFDAQYQRKNNYEEDTPFHITMVYSDSTIRSWHYFDRTWSLLADGDYLTSCLTQCLHSADHRNLITASTDGFLVMWLSDKTQQKLSWVARHRVHQSAILSAVSLNDARVGRLMITGGDDNAIGVTLVAERESEAFWTLLMPRAHAAAVTALVVVKTREHRFWFASASIDQRVKLWRVKVDAGKVGSEMVDVKLVANIFTAVADVSSMGKIQCEGGQVGLLVAGVGLDVWRMPQLVD</sequence>
<dbReference type="InterPro" id="IPR051973">
    <property type="entry name" value="tRNA_Anticodon_Mtase-Reg"/>
</dbReference>
<comment type="similarity">
    <text evidence="6">Belongs to the WD repeat WDR6 family.</text>
</comment>
<keyword evidence="2" id="KW-0963">Cytoplasm</keyword>
<reference evidence="8" key="1">
    <citation type="journal article" date="2012" name="PLoS Genet.">
        <title>The genomes of the fungal plant pathogens Cladosporium fulvum and Dothistroma septosporum reveal adaptation to different hosts and lifestyles but also signatures of common ancestry.</title>
        <authorList>
            <person name="de Wit P.J.G.M."/>
            <person name="van der Burgt A."/>
            <person name="Oekmen B."/>
            <person name="Stergiopoulos I."/>
            <person name="Abd-Elsalam K.A."/>
            <person name="Aerts A.L."/>
            <person name="Bahkali A.H."/>
            <person name="Beenen H.G."/>
            <person name="Chettri P."/>
            <person name="Cox M.P."/>
            <person name="Datema E."/>
            <person name="de Vries R.P."/>
            <person name="Dhillon B."/>
            <person name="Ganley A.R."/>
            <person name="Griffiths S.A."/>
            <person name="Guo Y."/>
            <person name="Hamelin R.C."/>
            <person name="Henrissat B."/>
            <person name="Kabir M.S."/>
            <person name="Jashni M.K."/>
            <person name="Kema G."/>
            <person name="Klaubauf S."/>
            <person name="Lapidus A."/>
            <person name="Levasseur A."/>
            <person name="Lindquist E."/>
            <person name="Mehrabi R."/>
            <person name="Ohm R.A."/>
            <person name="Owen T.J."/>
            <person name="Salamov A."/>
            <person name="Schwelm A."/>
            <person name="Schijlen E."/>
            <person name="Sun H."/>
            <person name="van den Burg H.A."/>
            <person name="van Ham R.C.H.J."/>
            <person name="Zhang S."/>
            <person name="Goodwin S.B."/>
            <person name="Grigoriev I.V."/>
            <person name="Collemare J."/>
            <person name="Bradshaw R.E."/>
        </authorList>
    </citation>
    <scope>NUCLEOTIDE SEQUENCE [LARGE SCALE GENOMIC DNA]</scope>
    <source>
        <strain evidence="8">NZE10 / CBS 128990</strain>
    </source>
</reference>
<comment type="subcellular location">
    <subcellularLocation>
        <location evidence="1">Cytoplasm</location>
    </subcellularLocation>
</comment>
<keyword evidence="4" id="KW-0819">tRNA processing</keyword>
<dbReference type="Proteomes" id="UP000016933">
    <property type="component" value="Unassembled WGS sequence"/>
</dbReference>
<evidence type="ECO:0000256" key="2">
    <source>
        <dbReference type="ARBA" id="ARBA00022490"/>
    </source>
</evidence>
<evidence type="ECO:0000256" key="1">
    <source>
        <dbReference type="ARBA" id="ARBA00004496"/>
    </source>
</evidence>
<dbReference type="OrthoDB" id="5594999at2759"/>
<dbReference type="OMA" id="FWDITSD"/>
<dbReference type="PANTHER" id="PTHR14344">
    <property type="entry name" value="WD REPEAT PROTEIN"/>
    <property type="match status" value="1"/>
</dbReference>
<dbReference type="HOGENOM" id="CLU_002615_1_0_1"/>
<protein>
    <submittedName>
        <fullName evidence="7">Uncharacterized protein</fullName>
    </submittedName>
</protein>
<dbReference type="SUPFAM" id="SSF50978">
    <property type="entry name" value="WD40 repeat-like"/>
    <property type="match status" value="2"/>
</dbReference>
<name>N1Q289_DOTSN</name>